<name>A0A2N0NII7_9GLOM</name>
<evidence type="ECO:0000313" key="1">
    <source>
        <dbReference type="EMBL" id="PKB94389.1"/>
    </source>
</evidence>
<sequence>MFPPSRLRTIKNRWHCGAHLKHIRQVSHTTTHHPVEPRFYVEQFRLTVNRHNKDIRNHKKIHSNRLSISYVIQFKRYHSQDLDSLSVNNKTVRPYYKQYRTLRFDAVRSPQQQARWNRITTVFKTIQHLLYRYKGYTPTQRSDIYKNSPNGHMYFNQLRERRRIKNWIRRTKKRNRLKKQLPPLPAGFVGDQRTYYYDTYNINLFDYNIRRRYNVSRIPQYNYGYSKAVELYRQHHDKYVTVNFIQPPPNVSYHIKKNDQDIFNDPNLFFWRTPPPDNNSHTTMSDISYFSASEGPSVVEFLPTPLHD</sequence>
<proteinExistence type="predicted"/>
<dbReference type="Proteomes" id="UP000232722">
    <property type="component" value="Unassembled WGS sequence"/>
</dbReference>
<gene>
    <name evidence="1" type="ORF">RhiirA5_438904</name>
</gene>
<dbReference type="VEuPathDB" id="FungiDB:FUN_010040"/>
<dbReference type="AlphaFoldDB" id="A0A2N0NII7"/>
<dbReference type="VEuPathDB" id="FungiDB:RhiirA1_400140"/>
<evidence type="ECO:0000313" key="2">
    <source>
        <dbReference type="Proteomes" id="UP000232722"/>
    </source>
</evidence>
<reference evidence="1 2" key="1">
    <citation type="submission" date="2016-04" db="EMBL/GenBank/DDBJ databases">
        <title>Genome analyses suggest a sexual origin of heterokaryosis in a supposedly ancient asexual fungus.</title>
        <authorList>
            <person name="Ropars J."/>
            <person name="Sedzielewska K."/>
            <person name="Noel J."/>
            <person name="Charron P."/>
            <person name="Farinelli L."/>
            <person name="Marton T."/>
            <person name="Kruger M."/>
            <person name="Pelin A."/>
            <person name="Brachmann A."/>
            <person name="Corradi N."/>
        </authorList>
    </citation>
    <scope>NUCLEOTIDE SEQUENCE [LARGE SCALE GENOMIC DNA]</scope>
    <source>
        <strain evidence="1 2">A5</strain>
    </source>
</reference>
<accession>A0A2N0NII7</accession>
<comment type="caution">
    <text evidence="1">The sequence shown here is derived from an EMBL/GenBank/DDBJ whole genome shotgun (WGS) entry which is preliminary data.</text>
</comment>
<reference evidence="1 2" key="2">
    <citation type="submission" date="2017-09" db="EMBL/GenBank/DDBJ databases">
        <title>Extensive intraspecific genome diversity in a model arbuscular mycorrhizal fungus.</title>
        <authorList>
            <person name="Chen E.C."/>
            <person name="Morin E."/>
            <person name="Beaudet D."/>
            <person name="Noel J."/>
            <person name="Ndikumana S."/>
            <person name="Charron P."/>
            <person name="St-Onge C."/>
            <person name="Giorgi J."/>
            <person name="Grigoriev I.V."/>
            <person name="Roux C."/>
            <person name="Martin F.M."/>
            <person name="Corradi N."/>
        </authorList>
    </citation>
    <scope>NUCLEOTIDE SEQUENCE [LARGE SCALE GENOMIC DNA]</scope>
    <source>
        <strain evidence="1 2">A5</strain>
    </source>
</reference>
<dbReference type="EMBL" id="LLXJ01006154">
    <property type="protein sequence ID" value="PKB94389.1"/>
    <property type="molecule type" value="Genomic_DNA"/>
</dbReference>
<dbReference type="VEuPathDB" id="FungiDB:RhiirFUN_026867"/>
<organism evidence="1 2">
    <name type="scientific">Rhizophagus irregularis</name>
    <dbReference type="NCBI Taxonomy" id="588596"/>
    <lineage>
        <taxon>Eukaryota</taxon>
        <taxon>Fungi</taxon>
        <taxon>Fungi incertae sedis</taxon>
        <taxon>Mucoromycota</taxon>
        <taxon>Glomeromycotina</taxon>
        <taxon>Glomeromycetes</taxon>
        <taxon>Glomerales</taxon>
        <taxon>Glomeraceae</taxon>
        <taxon>Rhizophagus</taxon>
    </lineage>
</organism>
<protein>
    <submittedName>
        <fullName evidence="1">Uncharacterized protein</fullName>
    </submittedName>
</protein>